<keyword evidence="2" id="KW-0812">Transmembrane</keyword>
<evidence type="ECO:0000313" key="3">
    <source>
        <dbReference type="EMBL" id="GAA4357167.1"/>
    </source>
</evidence>
<protein>
    <recommendedName>
        <fullName evidence="5">2TM domain-containing protein</fullName>
    </recommendedName>
</protein>
<evidence type="ECO:0000313" key="4">
    <source>
        <dbReference type="Proteomes" id="UP001501011"/>
    </source>
</evidence>
<feature type="transmembrane region" description="Helical" evidence="2">
    <location>
        <begin position="52"/>
        <end position="70"/>
    </location>
</feature>
<comment type="caution">
    <text evidence="3">The sequence shown here is derived from an EMBL/GenBank/DDBJ whole genome shotgun (WGS) entry which is preliminary data.</text>
</comment>
<keyword evidence="4" id="KW-1185">Reference proteome</keyword>
<evidence type="ECO:0008006" key="5">
    <source>
        <dbReference type="Google" id="ProtNLM"/>
    </source>
</evidence>
<organism evidence="3 4">
    <name type="scientific">Kangiella marina</name>
    <dbReference type="NCBI Taxonomy" id="1079178"/>
    <lineage>
        <taxon>Bacteria</taxon>
        <taxon>Pseudomonadati</taxon>
        <taxon>Pseudomonadota</taxon>
        <taxon>Gammaproteobacteria</taxon>
        <taxon>Kangiellales</taxon>
        <taxon>Kangiellaceae</taxon>
        <taxon>Kangiella</taxon>
    </lineage>
</organism>
<gene>
    <name evidence="3" type="ORF">GCM10023151_05850</name>
</gene>
<proteinExistence type="predicted"/>
<evidence type="ECO:0000256" key="2">
    <source>
        <dbReference type="SAM" id="Phobius"/>
    </source>
</evidence>
<dbReference type="EMBL" id="BAABFV010000001">
    <property type="protein sequence ID" value="GAA4357167.1"/>
    <property type="molecule type" value="Genomic_DNA"/>
</dbReference>
<name>A0ABP8IF28_9GAMM</name>
<feature type="region of interest" description="Disordered" evidence="1">
    <location>
        <begin position="88"/>
        <end position="114"/>
    </location>
</feature>
<dbReference type="RefSeq" id="WP_345291703.1">
    <property type="nucleotide sequence ID" value="NZ_BAABFV010000001.1"/>
</dbReference>
<keyword evidence="2" id="KW-1133">Transmembrane helix</keyword>
<sequence length="114" mass="13503">MDKQNDNEKQYLFDNPKNVKRLLYIVYACCAVLVLLEFVIHRHIYHSWEELFGFYPIYGFVGCVVLVLVAKWMRTFLMRDEDYYDKLESKQHPKPANKKQTEAEQAQGGHDVDA</sequence>
<accession>A0ABP8IF28</accession>
<evidence type="ECO:0000256" key="1">
    <source>
        <dbReference type="SAM" id="MobiDB-lite"/>
    </source>
</evidence>
<dbReference type="Proteomes" id="UP001501011">
    <property type="component" value="Unassembled WGS sequence"/>
</dbReference>
<keyword evidence="2" id="KW-0472">Membrane</keyword>
<reference evidence="4" key="1">
    <citation type="journal article" date="2019" name="Int. J. Syst. Evol. Microbiol.">
        <title>The Global Catalogue of Microorganisms (GCM) 10K type strain sequencing project: providing services to taxonomists for standard genome sequencing and annotation.</title>
        <authorList>
            <consortium name="The Broad Institute Genomics Platform"/>
            <consortium name="The Broad Institute Genome Sequencing Center for Infectious Disease"/>
            <person name="Wu L."/>
            <person name="Ma J."/>
        </authorList>
    </citation>
    <scope>NUCLEOTIDE SEQUENCE [LARGE SCALE GENOMIC DNA]</scope>
    <source>
        <strain evidence="4">JCM 17728</strain>
    </source>
</reference>
<feature type="transmembrane region" description="Helical" evidence="2">
    <location>
        <begin position="21"/>
        <end position="40"/>
    </location>
</feature>